<dbReference type="EMBL" id="GBRH01283187">
    <property type="protein sequence ID" value="JAD14708.1"/>
    <property type="molecule type" value="Transcribed_RNA"/>
</dbReference>
<protein>
    <submittedName>
        <fullName evidence="1">Uncharacterized protein</fullName>
    </submittedName>
</protein>
<dbReference type="AlphaFoldDB" id="A0A0A8XPZ0"/>
<evidence type="ECO:0000313" key="1">
    <source>
        <dbReference type="EMBL" id="JAD14708.1"/>
    </source>
</evidence>
<reference evidence="1" key="1">
    <citation type="submission" date="2014-09" db="EMBL/GenBank/DDBJ databases">
        <authorList>
            <person name="Magalhaes I.L.F."/>
            <person name="Oliveira U."/>
            <person name="Santos F.R."/>
            <person name="Vidigal T.H.D.A."/>
            <person name="Brescovit A.D."/>
            <person name="Santos A.J."/>
        </authorList>
    </citation>
    <scope>NUCLEOTIDE SEQUENCE</scope>
    <source>
        <tissue evidence="1">Shoot tissue taken approximately 20 cm above the soil surface</tissue>
    </source>
</reference>
<accession>A0A0A8XPZ0</accession>
<reference evidence="1" key="2">
    <citation type="journal article" date="2015" name="Data Brief">
        <title>Shoot transcriptome of the giant reed, Arundo donax.</title>
        <authorList>
            <person name="Barrero R.A."/>
            <person name="Guerrero F.D."/>
            <person name="Moolhuijzen P."/>
            <person name="Goolsby J.A."/>
            <person name="Tidwell J."/>
            <person name="Bellgard S.E."/>
            <person name="Bellgard M.I."/>
        </authorList>
    </citation>
    <scope>NUCLEOTIDE SEQUENCE</scope>
    <source>
        <tissue evidence="1">Shoot tissue taken approximately 20 cm above the soil surface</tissue>
    </source>
</reference>
<sequence length="87" mass="10077">MKWDTCIGMICTFFFCSQSFACLISPNFFNVVGCRYSVRDGMFYTFILFIHRDQRSLVHFIQFFPTNCGRNSLGLVSYSMKGVVTNL</sequence>
<organism evidence="1">
    <name type="scientific">Arundo donax</name>
    <name type="common">Giant reed</name>
    <name type="synonym">Donax arundinaceus</name>
    <dbReference type="NCBI Taxonomy" id="35708"/>
    <lineage>
        <taxon>Eukaryota</taxon>
        <taxon>Viridiplantae</taxon>
        <taxon>Streptophyta</taxon>
        <taxon>Embryophyta</taxon>
        <taxon>Tracheophyta</taxon>
        <taxon>Spermatophyta</taxon>
        <taxon>Magnoliopsida</taxon>
        <taxon>Liliopsida</taxon>
        <taxon>Poales</taxon>
        <taxon>Poaceae</taxon>
        <taxon>PACMAD clade</taxon>
        <taxon>Arundinoideae</taxon>
        <taxon>Arundineae</taxon>
        <taxon>Arundo</taxon>
    </lineage>
</organism>
<name>A0A0A8XPZ0_ARUDO</name>
<proteinExistence type="predicted"/>